<protein>
    <recommendedName>
        <fullName evidence="4">DUF4367 domain-containing protein</fullName>
    </recommendedName>
</protein>
<evidence type="ECO:0000256" key="1">
    <source>
        <dbReference type="SAM" id="SignalP"/>
    </source>
</evidence>
<accession>A0ABW2NKF4</accession>
<keyword evidence="3" id="KW-1185">Reference proteome</keyword>
<evidence type="ECO:0000313" key="3">
    <source>
        <dbReference type="Proteomes" id="UP001596483"/>
    </source>
</evidence>
<gene>
    <name evidence="2" type="ORF">ACFQQH_15285</name>
</gene>
<dbReference type="Proteomes" id="UP001596483">
    <property type="component" value="Unassembled WGS sequence"/>
</dbReference>
<sequence>MSKKKILTLFLILCFIGWQTVKAFQQTGIENHYHELGYKSVSQAIQEAEFFYGTNIKLPELPPLEFTHSFGRFSEEHENLEIEFLNEKKRFNYIINIMPSEIRMNTLGYTKISLEDGTQAYYSSSGTDHKVMVFIFEKNNWIYMLSIEEALLDNPLQTLADVANSL</sequence>
<keyword evidence="1" id="KW-0732">Signal</keyword>
<feature type="chain" id="PRO_5045614781" description="DUF4367 domain-containing protein" evidence="1">
    <location>
        <begin position="24"/>
        <end position="166"/>
    </location>
</feature>
<reference evidence="3" key="1">
    <citation type="journal article" date="2019" name="Int. J. Syst. Evol. Microbiol.">
        <title>The Global Catalogue of Microorganisms (GCM) 10K type strain sequencing project: providing services to taxonomists for standard genome sequencing and annotation.</title>
        <authorList>
            <consortium name="The Broad Institute Genomics Platform"/>
            <consortium name="The Broad Institute Genome Sequencing Center for Infectious Disease"/>
            <person name="Wu L."/>
            <person name="Ma J."/>
        </authorList>
    </citation>
    <scope>NUCLEOTIDE SEQUENCE [LARGE SCALE GENOMIC DNA]</scope>
    <source>
        <strain evidence="3">JCM 4738</strain>
    </source>
</reference>
<comment type="caution">
    <text evidence="2">The sequence shown here is derived from an EMBL/GenBank/DDBJ whole genome shotgun (WGS) entry which is preliminary data.</text>
</comment>
<feature type="signal peptide" evidence="1">
    <location>
        <begin position="1"/>
        <end position="23"/>
    </location>
</feature>
<organism evidence="2 3">
    <name type="scientific">Bhargavaea changchunensis</name>
    <dbReference type="NCBI Taxonomy" id="2134037"/>
    <lineage>
        <taxon>Bacteria</taxon>
        <taxon>Bacillati</taxon>
        <taxon>Bacillota</taxon>
        <taxon>Bacilli</taxon>
        <taxon>Bacillales</taxon>
        <taxon>Caryophanaceae</taxon>
        <taxon>Bhargavaea</taxon>
    </lineage>
</organism>
<dbReference type="RefSeq" id="WP_157294683.1">
    <property type="nucleotide sequence ID" value="NZ_JBHTCT010000037.1"/>
</dbReference>
<evidence type="ECO:0008006" key="4">
    <source>
        <dbReference type="Google" id="ProtNLM"/>
    </source>
</evidence>
<name>A0ABW2NKF4_9BACL</name>
<proteinExistence type="predicted"/>
<dbReference type="EMBL" id="JBHTCT010000037">
    <property type="protein sequence ID" value="MFC7366491.1"/>
    <property type="molecule type" value="Genomic_DNA"/>
</dbReference>
<evidence type="ECO:0000313" key="2">
    <source>
        <dbReference type="EMBL" id="MFC7366491.1"/>
    </source>
</evidence>